<keyword evidence="1" id="KW-0240">DNA-directed RNA polymerase</keyword>
<accession>A0ACC1YBD3</accession>
<gene>
    <name evidence="1" type="ORF">OWV82_008295</name>
</gene>
<comment type="caution">
    <text evidence="1">The sequence shown here is derived from an EMBL/GenBank/DDBJ whole genome shotgun (WGS) entry which is preliminary data.</text>
</comment>
<reference evidence="1 2" key="1">
    <citation type="journal article" date="2023" name="Science">
        <title>Complex scaffold remodeling in plant triterpene biosynthesis.</title>
        <authorList>
            <person name="De La Pena R."/>
            <person name="Hodgson H."/>
            <person name="Liu J.C."/>
            <person name="Stephenson M.J."/>
            <person name="Martin A.C."/>
            <person name="Owen C."/>
            <person name="Harkess A."/>
            <person name="Leebens-Mack J."/>
            <person name="Jimenez L.E."/>
            <person name="Osbourn A."/>
            <person name="Sattely E.S."/>
        </authorList>
    </citation>
    <scope>NUCLEOTIDE SEQUENCE [LARGE SCALE GENOMIC DNA]</scope>
    <source>
        <strain evidence="2">cv. JPN11</strain>
        <tissue evidence="1">Leaf</tissue>
    </source>
</reference>
<keyword evidence="2" id="KW-1185">Reference proteome</keyword>
<dbReference type="EMBL" id="CM051397">
    <property type="protein sequence ID" value="KAJ4720467.1"/>
    <property type="molecule type" value="Genomic_DNA"/>
</dbReference>
<evidence type="ECO:0000313" key="1">
    <source>
        <dbReference type="EMBL" id="KAJ4720467.1"/>
    </source>
</evidence>
<dbReference type="Proteomes" id="UP001164539">
    <property type="component" value="Chromosome 4"/>
</dbReference>
<sequence>MESKPSSSTRKIKYAPKAPPHRVPKPEVKTEVVENADAVQAMDLLQRINANQGALRGKPKVEKKVAASQIAFGHGGASTSVKSYSIPKGWSSGNGGGSGLRPEKEYQEPWDYYSYYPVTLPLRRPYSGNPELLNEEEFGETSETLVHDESSMNPAEELGLMEENVEPSMFFLQLPSTMPMKKRSATTDGQQVTESSSRREGLHAKEKTCSLNELPGGFMGKLLVYRSGAVKLKLGDTFYDVTPGMDCMFSQDVVTINTAEKNCCAVGELNKRAILTPDVDSVLKGFADF</sequence>
<keyword evidence="1" id="KW-0804">Transcription</keyword>
<organism evidence="1 2">
    <name type="scientific">Melia azedarach</name>
    <name type="common">Chinaberry tree</name>
    <dbReference type="NCBI Taxonomy" id="155640"/>
    <lineage>
        <taxon>Eukaryota</taxon>
        <taxon>Viridiplantae</taxon>
        <taxon>Streptophyta</taxon>
        <taxon>Embryophyta</taxon>
        <taxon>Tracheophyta</taxon>
        <taxon>Spermatophyta</taxon>
        <taxon>Magnoliopsida</taxon>
        <taxon>eudicotyledons</taxon>
        <taxon>Gunneridae</taxon>
        <taxon>Pentapetalae</taxon>
        <taxon>rosids</taxon>
        <taxon>malvids</taxon>
        <taxon>Sapindales</taxon>
        <taxon>Meliaceae</taxon>
        <taxon>Melia</taxon>
    </lineage>
</organism>
<protein>
    <submittedName>
        <fullName evidence="1">DNA-directed RNA polymerase III subunit RPC4</fullName>
    </submittedName>
</protein>
<evidence type="ECO:0000313" key="2">
    <source>
        <dbReference type="Proteomes" id="UP001164539"/>
    </source>
</evidence>
<name>A0ACC1YBD3_MELAZ</name>
<proteinExistence type="predicted"/>